<reference evidence="1 2" key="1">
    <citation type="journal article" date="2015" name="Nature">
        <title>rRNA introns, odd ribosomes, and small enigmatic genomes across a large radiation of phyla.</title>
        <authorList>
            <person name="Brown C.T."/>
            <person name="Hug L.A."/>
            <person name="Thomas B.C."/>
            <person name="Sharon I."/>
            <person name="Castelle C.J."/>
            <person name="Singh A."/>
            <person name="Wilkins M.J."/>
            <person name="Williams K.H."/>
            <person name="Banfield J.F."/>
        </authorList>
    </citation>
    <scope>NUCLEOTIDE SEQUENCE [LARGE SCALE GENOMIC DNA]</scope>
</reference>
<sequence length="162" mass="18850">MIRFRNFKTKWHKFCEKLAFEFNLAIKDIDMNFVLEQILRHYPENDKNQIGAYHVIKCLEAFEHSRTIISGLRIGGVDNEKFLLEIEAILWFHGLIRTPGDKNNVAKTVNLTKILLSRLGAPKRFVLRVTNGIIAIRSHQEQSDDRAIQIAINIHHDTVGRY</sequence>
<name>A0A0G0T212_9BACT</name>
<evidence type="ECO:0000313" key="2">
    <source>
        <dbReference type="Proteomes" id="UP000034072"/>
    </source>
</evidence>
<dbReference type="EMBL" id="LBXZ01000001">
    <property type="protein sequence ID" value="KKR41115.1"/>
    <property type="molecule type" value="Genomic_DNA"/>
</dbReference>
<accession>A0A0G0T212</accession>
<gene>
    <name evidence="1" type="ORF">UT75_C0001G0019</name>
</gene>
<comment type="caution">
    <text evidence="1">The sequence shown here is derived from an EMBL/GenBank/DDBJ whole genome shotgun (WGS) entry which is preliminary data.</text>
</comment>
<organism evidence="1 2">
    <name type="scientific">Candidatus Yanofskybacteria bacterium GW2011_GWE2_40_11</name>
    <dbReference type="NCBI Taxonomy" id="1619033"/>
    <lineage>
        <taxon>Bacteria</taxon>
        <taxon>Candidatus Yanofskyibacteriota</taxon>
    </lineage>
</organism>
<dbReference type="Proteomes" id="UP000034072">
    <property type="component" value="Unassembled WGS sequence"/>
</dbReference>
<protein>
    <submittedName>
        <fullName evidence="1">Uncharacterized protein</fullName>
    </submittedName>
</protein>
<dbReference type="AlphaFoldDB" id="A0A0G0T212"/>
<proteinExistence type="predicted"/>
<evidence type="ECO:0000313" key="1">
    <source>
        <dbReference type="EMBL" id="KKR41115.1"/>
    </source>
</evidence>